<evidence type="ECO:0000313" key="2">
    <source>
        <dbReference type="EMBL" id="KZT65908.1"/>
    </source>
</evidence>
<feature type="compositionally biased region" description="Polar residues" evidence="1">
    <location>
        <begin position="325"/>
        <end position="344"/>
    </location>
</feature>
<dbReference type="AlphaFoldDB" id="A0A165MN99"/>
<evidence type="ECO:0000256" key="1">
    <source>
        <dbReference type="SAM" id="MobiDB-lite"/>
    </source>
</evidence>
<protein>
    <submittedName>
        <fullName evidence="2">Uncharacterized protein</fullName>
    </submittedName>
</protein>
<feature type="region of interest" description="Disordered" evidence="1">
    <location>
        <begin position="325"/>
        <end position="353"/>
    </location>
</feature>
<keyword evidence="3" id="KW-1185">Reference proteome</keyword>
<evidence type="ECO:0000313" key="3">
    <source>
        <dbReference type="Proteomes" id="UP000076727"/>
    </source>
</evidence>
<sequence>MTSNMLTDDLPWPELGNVSRGATRGNQGQKGVLGAPDAEGRCVLQLRVQPGVLAVRLNRQASDWYRTLDGEVNRALKLTKTYWRKARRRQDYDARADQDHMELHEWLQQLKDKVMSHLELLMQKGEIQGPPYVMPDHLELTFLRKFIERQAAGIPHNPRLRRAFLHTSTGEQEQPALRLQHPATSSALASGSGWQTADDDDHDDEGGASPGSGTTDDVQSVIHDLDIARTILTNARADLTRARKNSQDALATYTACLDAEERARQQVLAAEQRRDSLGSAAGHPPCVGWDLNTIAVSRLVHVYPGEAGEAMQTARASPRNQLLANAAMQQRPQSRPSTSDSRGSGMSPAMPHNVIMPDQANSWRSMRDMTWTPVDTMGAQMAQSHNVAMMDESLAGPSREHGMQLDPMSADRKHPRSWEPLPGRDVFEDIASLPPMKRQQLSAGPMPSTSSLTSSFRQTGLPMAVSDPQQRVEHNVSFMPSTQQTGHMGNM</sequence>
<feature type="region of interest" description="Disordered" evidence="1">
    <location>
        <begin position="1"/>
        <end position="34"/>
    </location>
</feature>
<dbReference type="OrthoDB" id="3241493at2759"/>
<reference evidence="2 3" key="1">
    <citation type="journal article" date="2016" name="Mol. Biol. Evol.">
        <title>Comparative Genomics of Early-Diverging Mushroom-Forming Fungi Provides Insights into the Origins of Lignocellulose Decay Capabilities.</title>
        <authorList>
            <person name="Nagy L.G."/>
            <person name="Riley R."/>
            <person name="Tritt A."/>
            <person name="Adam C."/>
            <person name="Daum C."/>
            <person name="Floudas D."/>
            <person name="Sun H."/>
            <person name="Yadav J.S."/>
            <person name="Pangilinan J."/>
            <person name="Larsson K.H."/>
            <person name="Matsuura K."/>
            <person name="Barry K."/>
            <person name="Labutti K."/>
            <person name="Kuo R."/>
            <person name="Ohm R.A."/>
            <person name="Bhattacharya S.S."/>
            <person name="Shirouzu T."/>
            <person name="Yoshinaga Y."/>
            <person name="Martin F.M."/>
            <person name="Grigoriev I.V."/>
            <person name="Hibbett D.S."/>
        </authorList>
    </citation>
    <scope>NUCLEOTIDE SEQUENCE [LARGE SCALE GENOMIC DNA]</scope>
    <source>
        <strain evidence="2 3">L-15889</strain>
    </source>
</reference>
<accession>A0A165MN99</accession>
<proteinExistence type="predicted"/>
<dbReference type="STRING" id="1314783.A0A165MN99"/>
<feature type="compositionally biased region" description="Acidic residues" evidence="1">
    <location>
        <begin position="197"/>
        <end position="206"/>
    </location>
</feature>
<feature type="region of interest" description="Disordered" evidence="1">
    <location>
        <begin position="398"/>
        <end position="418"/>
    </location>
</feature>
<feature type="compositionally biased region" description="Polar residues" evidence="1">
    <location>
        <begin position="182"/>
        <end position="195"/>
    </location>
</feature>
<organism evidence="2 3">
    <name type="scientific">Daedalea quercina L-15889</name>
    <dbReference type="NCBI Taxonomy" id="1314783"/>
    <lineage>
        <taxon>Eukaryota</taxon>
        <taxon>Fungi</taxon>
        <taxon>Dikarya</taxon>
        <taxon>Basidiomycota</taxon>
        <taxon>Agaricomycotina</taxon>
        <taxon>Agaricomycetes</taxon>
        <taxon>Polyporales</taxon>
        <taxon>Fomitopsis</taxon>
    </lineage>
</organism>
<gene>
    <name evidence="2" type="ORF">DAEQUDRAFT_494471</name>
</gene>
<feature type="region of interest" description="Disordered" evidence="1">
    <location>
        <begin position="168"/>
        <end position="219"/>
    </location>
</feature>
<name>A0A165MN99_9APHY</name>
<dbReference type="Proteomes" id="UP000076727">
    <property type="component" value="Unassembled WGS sequence"/>
</dbReference>
<dbReference type="EMBL" id="KV429098">
    <property type="protein sequence ID" value="KZT65908.1"/>
    <property type="molecule type" value="Genomic_DNA"/>
</dbReference>